<keyword evidence="1" id="KW-0813">Transport</keyword>
<dbReference type="Proteomes" id="UP000270411">
    <property type="component" value="Chromosome 2"/>
</dbReference>
<dbReference type="GO" id="GO:0020037">
    <property type="term" value="F:heme binding"/>
    <property type="evidence" value="ECO:0007669"/>
    <property type="project" value="InterPro"/>
</dbReference>
<dbReference type="Gene3D" id="1.10.760.10">
    <property type="entry name" value="Cytochrome c-like domain"/>
    <property type="match status" value="1"/>
</dbReference>
<accession>A0A3G8H5H4</accession>
<name>A0A3G8H5H4_9BURK</name>
<feature type="signal peptide" evidence="7">
    <location>
        <begin position="1"/>
        <end position="20"/>
    </location>
</feature>
<organism evidence="9 10">
    <name type="scientific">Cupriavidus pauculus</name>
    <dbReference type="NCBI Taxonomy" id="82633"/>
    <lineage>
        <taxon>Bacteria</taxon>
        <taxon>Pseudomonadati</taxon>
        <taxon>Pseudomonadota</taxon>
        <taxon>Betaproteobacteria</taxon>
        <taxon>Burkholderiales</taxon>
        <taxon>Burkholderiaceae</taxon>
        <taxon>Cupriavidus</taxon>
    </lineage>
</organism>
<evidence type="ECO:0000256" key="4">
    <source>
        <dbReference type="ARBA" id="ARBA00022982"/>
    </source>
</evidence>
<protein>
    <submittedName>
        <fullName evidence="9">Cytochrome c family protein</fullName>
    </submittedName>
</protein>
<evidence type="ECO:0000313" key="9">
    <source>
        <dbReference type="EMBL" id="AZG15704.1"/>
    </source>
</evidence>
<sequence length="125" mass="13590">MKFAVPLAVLLALPTTPTQAADIEKGRQIFTTRCASCHQVGPSARAAFGPHLNGIYGRKAGSTADYRYSEAMKTSNVVWNDETLRAFVKSPDKVVPGTKMRFWGMGNAGQVEDLLGYLRGQVGDR</sequence>
<keyword evidence="5 6" id="KW-0408">Iron</keyword>
<feature type="chain" id="PRO_5018136871" evidence="7">
    <location>
        <begin position="21"/>
        <end position="125"/>
    </location>
</feature>
<dbReference type="InterPro" id="IPR009056">
    <property type="entry name" value="Cyt_c-like_dom"/>
</dbReference>
<evidence type="ECO:0000256" key="2">
    <source>
        <dbReference type="ARBA" id="ARBA00022617"/>
    </source>
</evidence>
<gene>
    <name evidence="9" type="ORF">EHF44_19770</name>
</gene>
<dbReference type="RefSeq" id="WP_124685437.1">
    <property type="nucleotide sequence ID" value="NZ_CP033970.1"/>
</dbReference>
<dbReference type="InterPro" id="IPR002327">
    <property type="entry name" value="Cyt_c_1A/1B"/>
</dbReference>
<dbReference type="PANTHER" id="PTHR11961">
    <property type="entry name" value="CYTOCHROME C"/>
    <property type="match status" value="1"/>
</dbReference>
<dbReference type="InterPro" id="IPR036909">
    <property type="entry name" value="Cyt_c-like_dom_sf"/>
</dbReference>
<evidence type="ECO:0000256" key="3">
    <source>
        <dbReference type="ARBA" id="ARBA00022723"/>
    </source>
</evidence>
<evidence type="ECO:0000313" key="10">
    <source>
        <dbReference type="Proteomes" id="UP000270411"/>
    </source>
</evidence>
<dbReference type="GO" id="GO:0009055">
    <property type="term" value="F:electron transfer activity"/>
    <property type="evidence" value="ECO:0007669"/>
    <property type="project" value="InterPro"/>
</dbReference>
<dbReference type="EMBL" id="CP033970">
    <property type="protein sequence ID" value="AZG15704.1"/>
    <property type="molecule type" value="Genomic_DNA"/>
</dbReference>
<proteinExistence type="predicted"/>
<keyword evidence="2 6" id="KW-0349">Heme</keyword>
<dbReference type="KEGG" id="cpau:EHF44_19770"/>
<dbReference type="Pfam" id="PF00034">
    <property type="entry name" value="Cytochrom_C"/>
    <property type="match status" value="1"/>
</dbReference>
<keyword evidence="3 6" id="KW-0479">Metal-binding</keyword>
<reference evidence="10" key="1">
    <citation type="submission" date="2018-11" db="EMBL/GenBank/DDBJ databases">
        <title>FDA dAtabase for Regulatory Grade micrObial Sequences (FDA-ARGOS): Supporting development and validation of Infectious Disease Dx tests.</title>
        <authorList>
            <person name="Goldberg B."/>
            <person name="Campos J."/>
            <person name="Tallon L."/>
            <person name="Sadzewicz L."/>
            <person name="Zhao X."/>
            <person name="Vavikolanu K."/>
            <person name="Mehta A."/>
            <person name="Aluvathingal J."/>
            <person name="Nadendla S."/>
            <person name="Geyer C."/>
            <person name="Nandy P."/>
            <person name="Yan Y."/>
            <person name="Sichtig H."/>
        </authorList>
    </citation>
    <scope>NUCLEOTIDE SEQUENCE [LARGE SCALE GENOMIC DNA]</scope>
    <source>
        <strain evidence="10">FDAARGOS_614</strain>
    </source>
</reference>
<dbReference type="PROSITE" id="PS51007">
    <property type="entry name" value="CYTC"/>
    <property type="match status" value="1"/>
</dbReference>
<dbReference type="AlphaFoldDB" id="A0A3G8H5H4"/>
<evidence type="ECO:0000259" key="8">
    <source>
        <dbReference type="PROSITE" id="PS51007"/>
    </source>
</evidence>
<dbReference type="GO" id="GO:0046872">
    <property type="term" value="F:metal ion binding"/>
    <property type="evidence" value="ECO:0007669"/>
    <property type="project" value="UniProtKB-KW"/>
</dbReference>
<dbReference type="SUPFAM" id="SSF46626">
    <property type="entry name" value="Cytochrome c"/>
    <property type="match status" value="1"/>
</dbReference>
<feature type="domain" description="Cytochrome c" evidence="8">
    <location>
        <begin position="21"/>
        <end position="122"/>
    </location>
</feature>
<evidence type="ECO:0000256" key="6">
    <source>
        <dbReference type="PROSITE-ProRule" id="PRU00433"/>
    </source>
</evidence>
<keyword evidence="4" id="KW-0249">Electron transport</keyword>
<evidence type="ECO:0000256" key="5">
    <source>
        <dbReference type="ARBA" id="ARBA00023004"/>
    </source>
</evidence>
<keyword evidence="7" id="KW-0732">Signal</keyword>
<evidence type="ECO:0000256" key="1">
    <source>
        <dbReference type="ARBA" id="ARBA00022448"/>
    </source>
</evidence>
<dbReference type="PRINTS" id="PR00604">
    <property type="entry name" value="CYTCHRMECIAB"/>
</dbReference>
<dbReference type="OrthoDB" id="9805828at2"/>
<evidence type="ECO:0000256" key="7">
    <source>
        <dbReference type="SAM" id="SignalP"/>
    </source>
</evidence>